<dbReference type="AlphaFoldDB" id="A0A9N9JL56"/>
<evidence type="ECO:0000313" key="1">
    <source>
        <dbReference type="EMBL" id="CAG8784124.1"/>
    </source>
</evidence>
<comment type="caution">
    <text evidence="1">The sequence shown here is derived from an EMBL/GenBank/DDBJ whole genome shotgun (WGS) entry which is preliminary data.</text>
</comment>
<dbReference type="EMBL" id="CAJVPZ010055182">
    <property type="protein sequence ID" value="CAG8784124.1"/>
    <property type="molecule type" value="Genomic_DNA"/>
</dbReference>
<gene>
    <name evidence="1" type="ORF">RFULGI_LOCUS16080</name>
</gene>
<organism evidence="1 2">
    <name type="scientific">Racocetra fulgida</name>
    <dbReference type="NCBI Taxonomy" id="60492"/>
    <lineage>
        <taxon>Eukaryota</taxon>
        <taxon>Fungi</taxon>
        <taxon>Fungi incertae sedis</taxon>
        <taxon>Mucoromycota</taxon>
        <taxon>Glomeromycotina</taxon>
        <taxon>Glomeromycetes</taxon>
        <taxon>Diversisporales</taxon>
        <taxon>Gigasporaceae</taxon>
        <taxon>Racocetra</taxon>
    </lineage>
</organism>
<evidence type="ECO:0000313" key="2">
    <source>
        <dbReference type="Proteomes" id="UP000789396"/>
    </source>
</evidence>
<feature type="non-terminal residue" evidence="1">
    <location>
        <position position="1"/>
    </location>
</feature>
<accession>A0A9N9JL56</accession>
<proteinExistence type="predicted"/>
<name>A0A9N9JL56_9GLOM</name>
<sequence length="49" mass="5664">LNNDNDNSTSSKIVKSLIKSDNEFDDVKNNNYEESFNFEYDIAISDEDI</sequence>
<reference evidence="1" key="1">
    <citation type="submission" date="2021-06" db="EMBL/GenBank/DDBJ databases">
        <authorList>
            <person name="Kallberg Y."/>
            <person name="Tangrot J."/>
            <person name="Rosling A."/>
        </authorList>
    </citation>
    <scope>NUCLEOTIDE SEQUENCE</scope>
    <source>
        <strain evidence="1">IN212</strain>
    </source>
</reference>
<keyword evidence="2" id="KW-1185">Reference proteome</keyword>
<protein>
    <submittedName>
        <fullName evidence="1">18704_t:CDS:1</fullName>
    </submittedName>
</protein>
<dbReference type="Proteomes" id="UP000789396">
    <property type="component" value="Unassembled WGS sequence"/>
</dbReference>